<dbReference type="Gene3D" id="3.30.530.20">
    <property type="match status" value="1"/>
</dbReference>
<gene>
    <name evidence="3" type="ORF">AB3X52_12730</name>
</gene>
<dbReference type="Gene3D" id="1.10.10.10">
    <property type="entry name" value="Winged helix-like DNA-binding domain superfamily/Winged helix DNA-binding domain"/>
    <property type="match status" value="1"/>
</dbReference>
<dbReference type="PROSITE" id="PS50987">
    <property type="entry name" value="HTH_ARSR_2"/>
    <property type="match status" value="1"/>
</dbReference>
<accession>A0ABV3T050</accession>
<evidence type="ECO:0000259" key="2">
    <source>
        <dbReference type="PROSITE" id="PS50987"/>
    </source>
</evidence>
<evidence type="ECO:0000313" key="3">
    <source>
        <dbReference type="EMBL" id="MEX0428488.1"/>
    </source>
</evidence>
<evidence type="ECO:0000313" key="4">
    <source>
        <dbReference type="Proteomes" id="UP001556631"/>
    </source>
</evidence>
<dbReference type="Pfam" id="PF12840">
    <property type="entry name" value="HTH_20"/>
    <property type="match status" value="1"/>
</dbReference>
<name>A0ABV3T050_9ACTN</name>
<dbReference type="CDD" id="cd08893">
    <property type="entry name" value="SRPBCC_CalC_Aha1-like_GntR-HTH"/>
    <property type="match status" value="1"/>
</dbReference>
<dbReference type="SUPFAM" id="SSF46785">
    <property type="entry name" value="Winged helix' DNA-binding domain"/>
    <property type="match status" value="1"/>
</dbReference>
<dbReference type="SMART" id="SM00418">
    <property type="entry name" value="HTH_ARSR"/>
    <property type="match status" value="1"/>
</dbReference>
<dbReference type="Proteomes" id="UP001556631">
    <property type="component" value="Unassembled WGS sequence"/>
</dbReference>
<dbReference type="PANTHER" id="PTHR38600">
    <property type="entry name" value="TRANSCRIPTIONAL REGULATORY PROTEIN"/>
    <property type="match status" value="1"/>
</dbReference>
<keyword evidence="4" id="KW-1185">Reference proteome</keyword>
<reference evidence="3 4" key="1">
    <citation type="submission" date="2024-07" db="EMBL/GenBank/DDBJ databases">
        <authorList>
            <person name="Lee S."/>
            <person name="Kang M."/>
        </authorList>
    </citation>
    <scope>NUCLEOTIDE SEQUENCE [LARGE SCALE GENOMIC DNA]</scope>
    <source>
        <strain evidence="3 4">DS6</strain>
    </source>
</reference>
<feature type="domain" description="HTH arsR-type" evidence="2">
    <location>
        <begin position="16"/>
        <end position="110"/>
    </location>
</feature>
<dbReference type="PANTHER" id="PTHR38600:SF1">
    <property type="entry name" value="TRANSCRIPTIONAL REGULATORY PROTEIN"/>
    <property type="match status" value="1"/>
</dbReference>
<dbReference type="EMBL" id="JBFPJR010000021">
    <property type="protein sequence ID" value="MEX0428488.1"/>
    <property type="molecule type" value="Genomic_DNA"/>
</dbReference>
<proteinExistence type="inferred from homology"/>
<organism evidence="3 4">
    <name type="scientific">Nocardioides eburneus</name>
    <dbReference type="NCBI Taxonomy" id="3231482"/>
    <lineage>
        <taxon>Bacteria</taxon>
        <taxon>Bacillati</taxon>
        <taxon>Actinomycetota</taxon>
        <taxon>Actinomycetes</taxon>
        <taxon>Propionibacteriales</taxon>
        <taxon>Nocardioidaceae</taxon>
        <taxon>Nocardioides</taxon>
    </lineage>
</organism>
<dbReference type="InterPro" id="IPR036390">
    <property type="entry name" value="WH_DNA-bd_sf"/>
</dbReference>
<dbReference type="InterPro" id="IPR001845">
    <property type="entry name" value="HTH_ArsR_DNA-bd_dom"/>
</dbReference>
<dbReference type="InterPro" id="IPR036388">
    <property type="entry name" value="WH-like_DNA-bd_sf"/>
</dbReference>
<dbReference type="SUPFAM" id="SSF55961">
    <property type="entry name" value="Bet v1-like"/>
    <property type="match status" value="1"/>
</dbReference>
<dbReference type="RefSeq" id="WP_367994460.1">
    <property type="nucleotide sequence ID" value="NZ_JBFPJR010000021.1"/>
</dbReference>
<dbReference type="InterPro" id="IPR023393">
    <property type="entry name" value="START-like_dom_sf"/>
</dbReference>
<comment type="similarity">
    <text evidence="1">Belongs to the AHA1 family.</text>
</comment>
<dbReference type="InterPro" id="IPR011991">
    <property type="entry name" value="ArsR-like_HTH"/>
</dbReference>
<dbReference type="Pfam" id="PF08327">
    <property type="entry name" value="AHSA1"/>
    <property type="match status" value="1"/>
</dbReference>
<dbReference type="CDD" id="cd00090">
    <property type="entry name" value="HTH_ARSR"/>
    <property type="match status" value="1"/>
</dbReference>
<comment type="caution">
    <text evidence="3">The sequence shown here is derived from an EMBL/GenBank/DDBJ whole genome shotgun (WGS) entry which is preliminary data.</text>
</comment>
<evidence type="ECO:0000256" key="1">
    <source>
        <dbReference type="ARBA" id="ARBA00006817"/>
    </source>
</evidence>
<sequence length="289" mass="32424">MWRQSATLLQHAGIYLHNPLVDADKVFKALADPVRRRLLDMLHDRAGLTLGELCEELEIRRQSVSQHLELLAAAGLVTSVPDGRRKLHYLNPVPIHQIQTRWIWKFEESHLAMLEAIKNRAEENAMAGSSAARTVPDYVYTTYIRATAEQVWEALTDADITAKFWGHAQVSEWRVGGRVAHVRVDGSGIADAAGTVVEVDRPRRLSFGFDEPNRADDPTSEQSLVTLEIEPYRDIVKLTLTQSRLRSLADREAIGQGWPTVLANLKTLLETGDVLPTPPWEFHAGERTA</sequence>
<dbReference type="InterPro" id="IPR013538">
    <property type="entry name" value="ASHA1/2-like_C"/>
</dbReference>
<dbReference type="PRINTS" id="PR00778">
    <property type="entry name" value="HTHARSR"/>
</dbReference>
<protein>
    <submittedName>
        <fullName evidence="3">ArsR/SmtB family transcription factor</fullName>
    </submittedName>
</protein>
<dbReference type="NCBIfam" id="NF033788">
    <property type="entry name" value="HTH_metalloreg"/>
    <property type="match status" value="1"/>
</dbReference>